<protein>
    <submittedName>
        <fullName evidence="2">Uncharacterized protein</fullName>
    </submittedName>
</protein>
<gene>
    <name evidence="2" type="ORF">NCTC9149_01306</name>
</gene>
<dbReference type="AlphaFoldDB" id="A0A7H4NXN2"/>
<reference evidence="2 3" key="1">
    <citation type="submission" date="2018-06" db="EMBL/GenBank/DDBJ databases">
        <authorList>
            <consortium name="Pathogen Informatics"/>
            <person name="Doyle S."/>
        </authorList>
    </citation>
    <scope>NUCLEOTIDE SEQUENCE [LARGE SCALE GENOMIC DNA]</scope>
    <source>
        <strain evidence="2 3">NCTC9149</strain>
    </source>
</reference>
<proteinExistence type="predicted"/>
<evidence type="ECO:0000256" key="1">
    <source>
        <dbReference type="SAM" id="MobiDB-lite"/>
    </source>
</evidence>
<organism evidence="2 3">
    <name type="scientific">Klebsiella grimontii</name>
    <dbReference type="NCBI Taxonomy" id="2058152"/>
    <lineage>
        <taxon>Bacteria</taxon>
        <taxon>Pseudomonadati</taxon>
        <taxon>Pseudomonadota</taxon>
        <taxon>Gammaproteobacteria</taxon>
        <taxon>Enterobacterales</taxon>
        <taxon>Enterobacteriaceae</taxon>
        <taxon>Klebsiella/Raoultella group</taxon>
        <taxon>Klebsiella</taxon>
    </lineage>
</organism>
<feature type="region of interest" description="Disordered" evidence="1">
    <location>
        <begin position="1"/>
        <end position="35"/>
    </location>
</feature>
<comment type="caution">
    <text evidence="2">The sequence shown here is derived from an EMBL/GenBank/DDBJ whole genome shotgun (WGS) entry which is preliminary data.</text>
</comment>
<name>A0A7H4NXN2_9ENTR</name>
<dbReference type="Proteomes" id="UP000254571">
    <property type="component" value="Unassembled WGS sequence"/>
</dbReference>
<sequence length="35" mass="3803">MNSAPQIVGNLPTAAPENSGINNKLLSWNKPEKLR</sequence>
<dbReference type="EMBL" id="UGMX01000002">
    <property type="protein sequence ID" value="STW04947.1"/>
    <property type="molecule type" value="Genomic_DNA"/>
</dbReference>
<evidence type="ECO:0000313" key="3">
    <source>
        <dbReference type="Proteomes" id="UP000254571"/>
    </source>
</evidence>
<evidence type="ECO:0000313" key="2">
    <source>
        <dbReference type="EMBL" id="STW04947.1"/>
    </source>
</evidence>
<accession>A0A7H4NXN2</accession>